<organism evidence="4 5">
    <name type="scientific">Croceibacter atlanticus (strain ATCC BAA-628 / JCM 21780 / CIP 108009 / IAM 15332 / KCTC 12090 / HTCC2559)</name>
    <dbReference type="NCBI Taxonomy" id="216432"/>
    <lineage>
        <taxon>Bacteria</taxon>
        <taxon>Pseudomonadati</taxon>
        <taxon>Bacteroidota</taxon>
        <taxon>Flavobacteriia</taxon>
        <taxon>Flavobacteriales</taxon>
        <taxon>Flavobacteriaceae</taxon>
        <taxon>Croceibacter</taxon>
    </lineage>
</organism>
<sequence length="374" mass="43624">MIDLKKWDDFKIRPPFKEAPFNKRNWGNKQHSLCSFYGKLKPAISHHLVDTFSSEGDNVFDCFTGSGTIPFEASLNNRKSYALDINPISITLTTAKIQNQSKEGCTKIFDELVDYLAQTNVLDDQLALAQDFGFNKSLIEYYHEETLKEICIARKFFMTYANKDANYHYVLSALLHILHGNRPYALSRRSHSITPYSPTGIYEYKSLTEKLYEKMSRSFLEVKSDNFIEGNVYEQDILEPWNDEINNIDAIITSPPFFDSTRFYLVHWLRSWFLGWEKNDFDIKKQNFVGEKQKKNFQLYDSIFQQSKERLSKNGVVVFHLGKSKKKNMGQELEALAKSYFKNIELFDEDVTLLEKHGIKDKGTVSAHQYLVMY</sequence>
<dbReference type="Gene3D" id="3.40.50.150">
    <property type="entry name" value="Vaccinia Virus protein VP39"/>
    <property type="match status" value="2"/>
</dbReference>
<dbReference type="KEGG" id="cat:CA2559_00415"/>
<dbReference type="AlphaFoldDB" id="A3U4K5"/>
<keyword evidence="1 4" id="KW-0489">Methyltransferase</keyword>
<accession>A3U4K5</accession>
<dbReference type="GO" id="GO:0003677">
    <property type="term" value="F:DNA binding"/>
    <property type="evidence" value="ECO:0007669"/>
    <property type="project" value="InterPro"/>
</dbReference>
<dbReference type="RefSeq" id="WP_013185853.1">
    <property type="nucleotide sequence ID" value="NC_014230.1"/>
</dbReference>
<dbReference type="GeneID" id="89451886"/>
<dbReference type="GO" id="GO:0032259">
    <property type="term" value="P:methylation"/>
    <property type="evidence" value="ECO:0007669"/>
    <property type="project" value="UniProtKB-KW"/>
</dbReference>
<evidence type="ECO:0000313" key="5">
    <source>
        <dbReference type="Proteomes" id="UP000002297"/>
    </source>
</evidence>
<dbReference type="SUPFAM" id="SSF53335">
    <property type="entry name" value="S-adenosyl-L-methionine-dependent methyltransferases"/>
    <property type="match status" value="1"/>
</dbReference>
<keyword evidence="2 4" id="KW-0808">Transferase</keyword>
<dbReference type="HOGENOM" id="CLU_729071_0_0_10"/>
<dbReference type="Pfam" id="PF01555">
    <property type="entry name" value="N6_N4_Mtase"/>
    <property type="match status" value="1"/>
</dbReference>
<dbReference type="OrthoDB" id="9800801at2"/>
<dbReference type="EMBL" id="CP002046">
    <property type="protein sequence ID" value="EAP87172.1"/>
    <property type="molecule type" value="Genomic_DNA"/>
</dbReference>
<dbReference type="Proteomes" id="UP000002297">
    <property type="component" value="Chromosome"/>
</dbReference>
<evidence type="ECO:0000259" key="3">
    <source>
        <dbReference type="Pfam" id="PF01555"/>
    </source>
</evidence>
<gene>
    <name evidence="4" type="ordered locus">CA2559_00415</name>
</gene>
<dbReference type="GO" id="GO:0008170">
    <property type="term" value="F:N-methyltransferase activity"/>
    <property type="evidence" value="ECO:0007669"/>
    <property type="project" value="InterPro"/>
</dbReference>
<protein>
    <submittedName>
        <fullName evidence="4">Adenine-specific DNA modification methyltransferase</fullName>
    </submittedName>
</protein>
<dbReference type="InterPro" id="IPR029063">
    <property type="entry name" value="SAM-dependent_MTases_sf"/>
</dbReference>
<keyword evidence="5" id="KW-1185">Reference proteome</keyword>
<evidence type="ECO:0000313" key="4">
    <source>
        <dbReference type="EMBL" id="EAP87172.1"/>
    </source>
</evidence>
<proteinExistence type="predicted"/>
<reference evidence="4 5" key="1">
    <citation type="journal article" date="2010" name="J. Bacteriol.">
        <title>The complete genome sequence of Croceibacter atlanticus HTCC2559T.</title>
        <authorList>
            <person name="Oh H.M."/>
            <person name="Kang I."/>
            <person name="Ferriera S."/>
            <person name="Giovannoni S.J."/>
            <person name="Cho J.C."/>
        </authorList>
    </citation>
    <scope>NUCLEOTIDE SEQUENCE [LARGE SCALE GENOMIC DNA]</scope>
    <source>
        <strain evidence="5">ATCC BAA-628 / HTCC2559 / KCTC 12090</strain>
    </source>
</reference>
<dbReference type="REBASE" id="20150">
    <property type="entry name" value="M2.CatHI"/>
</dbReference>
<evidence type="ECO:0000256" key="1">
    <source>
        <dbReference type="ARBA" id="ARBA00022603"/>
    </source>
</evidence>
<name>A3U4K5_CROAH</name>
<evidence type="ECO:0000256" key="2">
    <source>
        <dbReference type="ARBA" id="ARBA00022679"/>
    </source>
</evidence>
<dbReference type="STRING" id="216432.CA2559_00415"/>
<dbReference type="eggNOG" id="COG0863">
    <property type="taxonomic scope" value="Bacteria"/>
</dbReference>
<dbReference type="InterPro" id="IPR002941">
    <property type="entry name" value="DNA_methylase_N4/N6"/>
</dbReference>
<feature type="domain" description="DNA methylase N-4/N-6" evidence="3">
    <location>
        <begin position="43"/>
        <end position="87"/>
    </location>
</feature>